<dbReference type="SUPFAM" id="SSF52777">
    <property type="entry name" value="CoA-dependent acyltransferases"/>
    <property type="match status" value="10"/>
</dbReference>
<evidence type="ECO:0000256" key="1">
    <source>
        <dbReference type="ARBA" id="ARBA00022450"/>
    </source>
</evidence>
<keyword evidence="1" id="KW-0596">Phosphopantetheine</keyword>
<reference evidence="6 7" key="1">
    <citation type="submission" date="2024-02" db="EMBL/GenBank/DDBJ databases">
        <title>Discinaceae phylogenomics.</title>
        <authorList>
            <person name="Dirks A.C."/>
            <person name="James T.Y."/>
        </authorList>
    </citation>
    <scope>NUCLEOTIDE SEQUENCE [LARGE SCALE GENOMIC DNA]</scope>
    <source>
        <strain evidence="6 7">ACD0624</strain>
    </source>
</reference>
<dbReference type="Pfam" id="PF00668">
    <property type="entry name" value="Condensation"/>
    <property type="match status" value="5"/>
</dbReference>
<dbReference type="NCBIfam" id="NF003417">
    <property type="entry name" value="PRK04813.1"/>
    <property type="match status" value="5"/>
</dbReference>
<feature type="region of interest" description="Disordered" evidence="4">
    <location>
        <begin position="4411"/>
        <end position="4433"/>
    </location>
</feature>
<dbReference type="Pfam" id="PF00550">
    <property type="entry name" value="PP-binding"/>
    <property type="match status" value="5"/>
</dbReference>
<dbReference type="InterPro" id="IPR023213">
    <property type="entry name" value="CAT-like_dom_sf"/>
</dbReference>
<dbReference type="Pfam" id="PF00501">
    <property type="entry name" value="AMP-binding"/>
    <property type="match status" value="4"/>
</dbReference>
<dbReference type="NCBIfam" id="TIGR01733">
    <property type="entry name" value="AA-adenyl-dom"/>
    <property type="match status" value="3"/>
</dbReference>
<evidence type="ECO:0000256" key="2">
    <source>
        <dbReference type="ARBA" id="ARBA00022553"/>
    </source>
</evidence>
<dbReference type="InterPro" id="IPR001242">
    <property type="entry name" value="Condensation_dom"/>
</dbReference>
<evidence type="ECO:0000313" key="7">
    <source>
        <dbReference type="Proteomes" id="UP001447188"/>
    </source>
</evidence>
<dbReference type="PROSITE" id="PS00012">
    <property type="entry name" value="PHOSPHOPANTETHEINE"/>
    <property type="match status" value="5"/>
</dbReference>
<dbReference type="PANTHER" id="PTHR45527:SF1">
    <property type="entry name" value="FATTY ACID SYNTHASE"/>
    <property type="match status" value="1"/>
</dbReference>
<dbReference type="Gene3D" id="3.40.50.12780">
    <property type="entry name" value="N-terminal domain of ligase-like"/>
    <property type="match status" value="4"/>
</dbReference>
<dbReference type="InterPro" id="IPR006162">
    <property type="entry name" value="Ppantetheine_attach_site"/>
</dbReference>
<feature type="domain" description="Carrier" evidence="5">
    <location>
        <begin position="3892"/>
        <end position="3966"/>
    </location>
</feature>
<dbReference type="PROSITE" id="PS00455">
    <property type="entry name" value="AMP_BINDING"/>
    <property type="match status" value="2"/>
</dbReference>
<feature type="domain" description="Carrier" evidence="5">
    <location>
        <begin position="683"/>
        <end position="756"/>
    </location>
</feature>
<feature type="domain" description="Carrier" evidence="5">
    <location>
        <begin position="4444"/>
        <end position="4517"/>
    </location>
</feature>
<dbReference type="InterPro" id="IPR010071">
    <property type="entry name" value="AA_adenyl_dom"/>
</dbReference>
<dbReference type="SUPFAM" id="SSF56801">
    <property type="entry name" value="Acetyl-CoA synthetase-like"/>
    <property type="match status" value="4"/>
</dbReference>
<dbReference type="InterPro" id="IPR045851">
    <property type="entry name" value="AMP-bd_C_sf"/>
</dbReference>
<evidence type="ECO:0000256" key="3">
    <source>
        <dbReference type="ARBA" id="ARBA00022598"/>
    </source>
</evidence>
<evidence type="ECO:0000259" key="5">
    <source>
        <dbReference type="PROSITE" id="PS50075"/>
    </source>
</evidence>
<keyword evidence="7" id="KW-1185">Reference proteome</keyword>
<protein>
    <recommendedName>
        <fullName evidence="5">Carrier domain-containing protein</fullName>
    </recommendedName>
</protein>
<dbReference type="Gene3D" id="3.30.300.30">
    <property type="match status" value="4"/>
</dbReference>
<sequence>MEQKHRYTVFPNLHPTNNAPTTAIVDSGVFDLPQNSTQESILLAWAGILHGHVLADSAVFRVDDEAVIVEFNGRKIEYTTGASIHTTVEDRETGRYSAVYFAATPNHVFPQLYLSVDIERATARLFASSMIMPAEHPKALAVQLAHILTHLAITPTQIPTFPGTEEAETPMLPVGGLSILNPHPQKLPGPTLLHQLIRFSEHGAKPALDFLHASGSRTKYSYSELDRLSTAFALRLMPHLQTASRPMVPVLLPQSPALYVALLGILKAGAAFVPLQLDAPVERLRFVVADVGSSCVITDRDLSALFNWSDCPPMVIADDATTTSPVNNFPLPSRIDATSPAYVMYTSGSTGTPKGVPISHSAATQSLLAHERHIGGFERWLQFASPTFDVSVFDTFFPLVRGKVLVGCSRALLLGDLAGAVNKLEVDAIELTPTVAGGLLGKRDGVPTLKTLLTIGEMLTAQVVREYGDGMLQGMYGPTEATIHCTVARDFPRAARTGDVGVPLDTVSAYIIGADADIKVLPVGWIGELAVGGHQLAEGYLGRPELTATVFVETRQHGRLYRTGDCARMLPGGRIECFGRVGAGQVKLRGQRVELGEVEEVVRRTPGVAGAVASVISGTMVVFVGGGAQRAAVRETCSRWLPGFMVPGDIVVFDELPTLSSGKTDRKRLEKEYTDQAPGEWGDQLRGEERVIADAVRKLLGTKPGKERSLLALGLDSIHAIRLVSALRALGRRVTAADILQADTVAGIADIISTGSAPQAEDASAHFAAVSAAGRSLLLPQHQKEIIDILPCTSVQAAMLAETAQHPSAYCNWILLSLPSEFSATAIEHAFRGVIGLNEILRTGFLSVEDGFAQLVWGASRPGQFRVAGKYNSEWSASVDSLFEPACSATLVAGREGWELSVNIHHALYDGWSWEQVLADFDTLLGSGTPAPRPQFRKVVEYELARPETATDASMERWRETLEGFCPTKIPSLHGRSDVQSGIETEALRLGVSRAKYEATARALGVAPQTIVQTAWAFLLSFYVGSTDVVFGTVASGRTAAMEGIEEVLGPTILTLPVRVDVDRDRMVADVVADVAARNRDCMVSEVGLRDIRQACGVEGPLFESLLVWQQTLERAGQGVVRVLDSRDRLEFAILIEIEPGVEGIALRATYQNSTLPQAQVKLMLRQLDQLVSGIIVCPDQSLSSLQGVLDETVLAVENPNPSVQSMIDLPSLAGLVERAASRSPNAIALEFAHSIADGVLSSIKLTYAEMNSEANKLAYHLLSLGAVPDQFVCVCMETTPALYISILAILKTGAGYLPLEPKTSGERILQILASAEVALCLTTSELEKTLVTPASVRVVCVDKIDVRSLSPSNPPMKRRGKTLAFVAFTSGSTGMSKGVFINNDSVVSNILILKEIYPTKPGSRMLQFSPVEFDVSVFEIFFTWSMGMTLCSGTRDFLLRDIESAINVLGATHLSMTPTVAALVEPGNVPRVKFLVVTGEVLSQKVFAEWADKGLYQGYGPSGVVNICTVRSAVKKTDHINNIGAPFENTSAFVVSDKDSGFNLVPRGGIGELCFGGAQVGRGYLEMPQLTSRKFIMHPKYGWIYRSGDIGRMLTDGSLEFIGRHDGQVKIRGHRIELGEISSVLLGSTAVLDAMAMSIQIKDTDTHQLVAFILLNDQQNKTFMVVENSGSVRREVMKLFTASSNLLPAYMVPTAIIPVTVLPMTTRGKLDTGVLQAAYLALDSSILESYTDTSGKGDKKEWTKAEQEIVDIIADVARVAPAEIGRNTPIFKLGLDSISAIQLSNRIMKAGYPRLDVLQVMRNPTVGALAALVEIQPDIETESGTTKNLIQEFSREVRASALEQLGILEDDIVKILPCTPLQEAMLSQKEGMHPRSYYNHTVLNLKANTARLRRAWAVMVDRHEIMRTCFCVTSHPRHAYAQVVLKHHQLPWTVLEVEPTATQIDDHITTISTSMETTRTPYAFSLFLGYERSVLIMSFHHSLYDGFAMDLLLDDVRQVYNGLDLPVRGNFDPVLEYMENIDLTAADIFWTSMLTGLELSSFPDLTGKSTIAREKLTGMTSSRITCSRSLDSIEEGCRDLSTSLLALGQTGWTRLLSIYFGETDLCFGSVVSGRTIPVEGVEEIIAPCFNTIPLRVQLTAGSTNMSIMDTLQRLNVDVLPYQLTPLRRIMTTLKTEGQPLFDTLFILQHPHQSSFEDLWEELEDRGEMDFAVVVELVPSRNKNTLDIVLHFRRNTILEEHVIVLLRQLDGVIVSSLANPTQLAVDFSSFDPALMSMANSKLLQPTDAEHDLLHSEFERHARENPSRNALEYLNNNGTVATWTFEKLNQAANRVAHYLISLDLKRDEAVPLCLEKSPIFYICVLGVLKAGCAFTPIDPSLPPQRKFFMIEELRAKVVLTDPTTAKDLLLPPQVRAIDIDNVLRAKSQPVTDPKVPGLSPGCLAYRLYTSGSTGQPKAVSLEIKSVIQTFKSSKTLIPWKEDSRLLQFAATTFDMCYYDCFMAWSYGFTLCSAAKNYLLGDLEGTIKTLNTTLLDLTPTVASTLNAENLPGVEMLYCIGEAMPQKLVNDWDGRCINSYGPTEAAMCCTITPTSKQVKASNIGKPFPTASFFILSRHGEYMVPTFGSGELCIGGPQVAREYHNNSQLTRNRFIRLGKDIVYRTGDLVRMLADGTFEFIGRADDQVKIRGLRVEPEEVSSVLREGHTDVKDAATIVLRHSENAKQQLVSFLAIGERKQHGTAVTVSGVNSQTGEILVASRAAACEQLPRYMIPGVILIVDHIPRSAAGKVDKRALEMLFKQQDIQSFGVPSVEDEDGSVWTEVELNIRDVFSRISQVPAEQISRSSTIYEIGLDSISAAQVAMELKNVGLQVSVLDILERPSINQISTFLAAATNNAVASDENLGDFLPKFSARFMGVICTEMGITEKKIAGIYPCTSAQEGMLSQFLRSKGGLYFNHTVFKLPEDVDLRRLWRSWNTIFKSHDMLRAGFVGIDDSRHSFALVVHQQDAVSLPWSSVDSEDDLDRLVSAQKKAHTSHALQNLSVPPWSISVIKGRSGGHMLIFSAHHALYDAQSLRFILDDVLHEYSGLNISPRPKFSGALSNIMKHIVDPKIFEDDKSFWINQLQGSSISRFPNMCPVRVKSTASHVCSIRTNWSLSRIEMVCRQLGISVHSAGQAAWARVLSTYIGDTAVTMGIVLSGRAGIENAENVAFPCITTVPSLCLLTGTNRELALALQDNNARLLKHQHTPLRSIQSWFEHPQESLFDSIFVYQKTGPEAGEVTSAWEIIEEDAFVDYAISLEIEPTDTDSLLVRITCRDNVIPIEQTKLILDHYEAALMDILQNPHSSSTDFTSFPPTLLSCTPAEEDEISSDIHLLHKFVEKHRQLTPQKVAFEFATSIQKGRTIKDTWTYTQLDEEGNRVANYLLHRGVKTGDIIGICFEKCPEASFAILGILKAGCAFLALDYNAPIDRKAFIAEDSGAKYVLTMGKFAQELKSKLKVDVVVLENDMAVKDSSSATPIVTDLTPDDLCYCLYTSGTTGTPKGCELTHENAIQAMLAFQRLFSGHWDAESRFLQFASFHFDVSVLEQYWSWSVGICVTSAPRDLIFQNIPLTINELQITHLDLTPSLAALLRPEDVPSLCRGVFITGGEQLKQEILDTWGETGVIYNGYGPTEVTIGCTMYPRVPANGKPSNIGPQFVNVGSFVLVPVGRGYLNRPALTEERFPFMKKFNTRVYRTGDLVRILHDGTFDFAGRADDQVKLRGQRLEIGEINETLKQADSRVRSVATLVLRHPKQQKDQLVSFIVLGTSDSSSKSSLVVLNGSEQHEVIHLLADSCKRILPVYMVPTHFLPISEMPLSVNNKVDNKKLIILYQNTSLALLQQISKREESQEGSWTDVETRIRKLLTDMTGLQSSDIKRSSTVFELGLDSVSVVGLARRLKKDGFFASTVSLVMQYPGVKQLAAQLSKGENNNSEDLARAKLIRQRLAAFANQSVFDVCDRLELEPDQIDAIVPCTALQEGMIIRFLDSEKPLYYNSFLLSLSSSTDVGLLRTAWNTVVKSTGILRTCFCETSDGYAQVVLKESQIQWREIAVRGQEEIQKVISEELTTHVGENEDLHQTPLYLLLLRTPSKYILVVNIFHALYDGNSLPLILGDVQKAYYDLFKPRSHQFSDIVGHVLSVDLDKAMEFWKASLAKSKPTSFPRRPGPPVDGDHLVRIKPELVIEDIEKFCRQLNCTPQAVFQAAWATVLYPYLGTQFAFGVVVSGRSLPLDNIDEIIGPLFNTIPCYLDLDNALSWEKLINQAHRFNSESITYHHTPLNLINKWMRVSAKKPLFDTLFVYQKNLTDGDTNGPSLWKLIDSSTVADYPIALEIEESLHDGLTFSIVAKRSVSTEKLSLELLNDFEKQLHNILKNHQGKPLMDKGSESSSPAPAEYNTRENTSNNFIWGSEAKILRQIIATLADIGESEVDEDSSIFELGLDSIEAIKLSSRLRSNGIKLSVSTIMRNPTIRKIQDVLSQSLKQTNGVSNGNQLLAFEQQIRQGRTKHGWEDEQIEAIFPTTPLQEGMIAETLASGYKLYFNHDALELASWIDLERLRGAWESVVQKSEILRTSFFQVSETIAGSPYTFGQVVHKRAKLDFNEVVLSSNENTIEAIKDIMQRASEAVDMLKAPPLRITIVRAPPKRYLVLSISHALYDGWSMGLMYEDVESAYFAIGSLPSRPSCRILLEAIFDTNPKDSERFWKQMLSGAPTSNFPLLENVSRPTITHRFERQSALQFWEIQTFCKQVGVTVQSLGQMCWGLLLAHYLGESDVLFGTVLSGRDFESAEEIIFPAMNTIPVRAIVHGNYKDMLQYMQDNSARVLKYQHTPLRQIQKLMERHGQRLFDTLFIYQHKRKSVKSRIETMWHSIEGSSDVEVNPFPYFTMNIAD</sequence>
<feature type="domain" description="Carrier" evidence="5">
    <location>
        <begin position="2815"/>
        <end position="2891"/>
    </location>
</feature>
<dbReference type="SUPFAM" id="SSF47336">
    <property type="entry name" value="ACP-like"/>
    <property type="match status" value="5"/>
</dbReference>
<dbReference type="CDD" id="cd05918">
    <property type="entry name" value="A_NRPS_SidN3_like"/>
    <property type="match status" value="3"/>
</dbReference>
<dbReference type="Gene3D" id="3.30.559.10">
    <property type="entry name" value="Chloramphenicol acetyltransferase-like domain"/>
    <property type="match status" value="5"/>
</dbReference>
<dbReference type="Gene3D" id="1.10.1200.10">
    <property type="entry name" value="ACP-like"/>
    <property type="match status" value="5"/>
</dbReference>
<dbReference type="InterPro" id="IPR042099">
    <property type="entry name" value="ANL_N_sf"/>
</dbReference>
<evidence type="ECO:0000256" key="4">
    <source>
        <dbReference type="SAM" id="MobiDB-lite"/>
    </source>
</evidence>
<dbReference type="Proteomes" id="UP001447188">
    <property type="component" value="Unassembled WGS sequence"/>
</dbReference>
<keyword evidence="2" id="KW-0597">Phosphoprotein</keyword>
<keyword evidence="3" id="KW-0436">Ligase</keyword>
<dbReference type="PROSITE" id="PS50075">
    <property type="entry name" value="CARRIER"/>
    <property type="match status" value="5"/>
</dbReference>
<accession>A0ABR3GDR3</accession>
<dbReference type="SMART" id="SM00823">
    <property type="entry name" value="PKS_PP"/>
    <property type="match status" value="5"/>
</dbReference>
<dbReference type="InterPro" id="IPR009081">
    <property type="entry name" value="PP-bd_ACP"/>
</dbReference>
<gene>
    <name evidence="6" type="ORF">Q9L58_007242</name>
</gene>
<name>A0ABR3GDR3_9PEZI</name>
<dbReference type="Gene3D" id="3.30.559.30">
    <property type="entry name" value="Nonribosomal peptide synthetase, condensation domain"/>
    <property type="match status" value="5"/>
</dbReference>
<dbReference type="InterPro" id="IPR036736">
    <property type="entry name" value="ACP-like_sf"/>
</dbReference>
<dbReference type="InterPro" id="IPR020806">
    <property type="entry name" value="PKS_PP-bd"/>
</dbReference>
<dbReference type="CDD" id="cd19542">
    <property type="entry name" value="CT_NRPS-like"/>
    <property type="match status" value="4"/>
</dbReference>
<feature type="domain" description="Carrier" evidence="5">
    <location>
        <begin position="1741"/>
        <end position="1818"/>
    </location>
</feature>
<dbReference type="InterPro" id="IPR000873">
    <property type="entry name" value="AMP-dep_synth/lig_dom"/>
</dbReference>
<dbReference type="EMBL" id="JBBBZM010000111">
    <property type="protein sequence ID" value="KAL0633867.1"/>
    <property type="molecule type" value="Genomic_DNA"/>
</dbReference>
<organism evidence="6 7">
    <name type="scientific">Discina gigas</name>
    <dbReference type="NCBI Taxonomy" id="1032678"/>
    <lineage>
        <taxon>Eukaryota</taxon>
        <taxon>Fungi</taxon>
        <taxon>Dikarya</taxon>
        <taxon>Ascomycota</taxon>
        <taxon>Pezizomycotina</taxon>
        <taxon>Pezizomycetes</taxon>
        <taxon>Pezizales</taxon>
        <taxon>Discinaceae</taxon>
        <taxon>Discina</taxon>
    </lineage>
</organism>
<dbReference type="InterPro" id="IPR020845">
    <property type="entry name" value="AMP-binding_CS"/>
</dbReference>
<dbReference type="PANTHER" id="PTHR45527">
    <property type="entry name" value="NONRIBOSOMAL PEPTIDE SYNTHETASE"/>
    <property type="match status" value="1"/>
</dbReference>
<comment type="caution">
    <text evidence="6">The sequence shown here is derived from an EMBL/GenBank/DDBJ whole genome shotgun (WGS) entry which is preliminary data.</text>
</comment>
<evidence type="ECO:0000313" key="6">
    <source>
        <dbReference type="EMBL" id="KAL0633867.1"/>
    </source>
</evidence>
<proteinExistence type="predicted"/>